<dbReference type="Proteomes" id="UP000587586">
    <property type="component" value="Unassembled WGS sequence"/>
</dbReference>
<dbReference type="EMBL" id="BLXZ01000002">
    <property type="protein sequence ID" value="GFO67671.1"/>
    <property type="molecule type" value="Genomic_DNA"/>
</dbReference>
<reference evidence="3" key="1">
    <citation type="submission" date="2020-06" db="EMBL/GenBank/DDBJ databases">
        <title>Draft genomic sequecing of Geomonas sp. Red745.</title>
        <authorList>
            <person name="Itoh H."/>
            <person name="Xu Z.X."/>
            <person name="Ushijima N."/>
            <person name="Masuda Y."/>
            <person name="Shiratori Y."/>
            <person name="Senoo K."/>
        </authorList>
    </citation>
    <scope>NUCLEOTIDE SEQUENCE [LARGE SCALE GENOMIC DNA]</scope>
    <source>
        <strain evidence="3">Red745</strain>
    </source>
</reference>
<feature type="compositionally biased region" description="Basic and acidic residues" evidence="1">
    <location>
        <begin position="35"/>
        <end position="54"/>
    </location>
</feature>
<gene>
    <name evidence="2" type="ORF">GMLC_12500</name>
</gene>
<dbReference type="RefSeq" id="WP_183360202.1">
    <property type="nucleotide sequence ID" value="NZ_BLXZ01000002.1"/>
</dbReference>
<name>A0A6V8N5E7_9BACT</name>
<feature type="compositionally biased region" description="Polar residues" evidence="1">
    <location>
        <begin position="1"/>
        <end position="19"/>
    </location>
</feature>
<evidence type="ECO:0000313" key="3">
    <source>
        <dbReference type="Proteomes" id="UP000587586"/>
    </source>
</evidence>
<evidence type="ECO:0000313" key="2">
    <source>
        <dbReference type="EMBL" id="GFO67671.1"/>
    </source>
</evidence>
<comment type="caution">
    <text evidence="2">The sequence shown here is derived from an EMBL/GenBank/DDBJ whole genome shotgun (WGS) entry which is preliminary data.</text>
</comment>
<feature type="region of interest" description="Disordered" evidence="1">
    <location>
        <begin position="1"/>
        <end position="60"/>
    </location>
</feature>
<sequence>MDSKGKQGQKTGQSAGQGKQRSDSEQTRSGVGMERQSERQQPKTTEQQKHKEGQSKSGKK</sequence>
<proteinExistence type="predicted"/>
<organism evidence="2 3">
    <name type="scientific">Geomonas limicola</name>
    <dbReference type="NCBI Taxonomy" id="2740186"/>
    <lineage>
        <taxon>Bacteria</taxon>
        <taxon>Pseudomonadati</taxon>
        <taxon>Thermodesulfobacteriota</taxon>
        <taxon>Desulfuromonadia</taxon>
        <taxon>Geobacterales</taxon>
        <taxon>Geobacteraceae</taxon>
        <taxon>Geomonas</taxon>
    </lineage>
</organism>
<protein>
    <submittedName>
        <fullName evidence="2">Uncharacterized protein</fullName>
    </submittedName>
</protein>
<dbReference type="AlphaFoldDB" id="A0A6V8N5E7"/>
<keyword evidence="3" id="KW-1185">Reference proteome</keyword>
<accession>A0A6V8N5E7</accession>
<evidence type="ECO:0000256" key="1">
    <source>
        <dbReference type="SAM" id="MobiDB-lite"/>
    </source>
</evidence>